<feature type="transmembrane region" description="Helical" evidence="10">
    <location>
        <begin position="343"/>
        <end position="365"/>
    </location>
</feature>
<evidence type="ECO:0000256" key="7">
    <source>
        <dbReference type="ARBA" id="ARBA00023065"/>
    </source>
</evidence>
<evidence type="ECO:0000256" key="6">
    <source>
        <dbReference type="ARBA" id="ARBA00023053"/>
    </source>
</evidence>
<keyword evidence="8 10" id="KW-0472">Membrane</keyword>
<feature type="transmembrane region" description="Helical" evidence="10">
    <location>
        <begin position="314"/>
        <end position="337"/>
    </location>
</feature>
<comment type="caution">
    <text evidence="12">The sequence shown here is derived from an EMBL/GenBank/DDBJ whole genome shotgun (WGS) entry which is preliminary data.</text>
</comment>
<protein>
    <submittedName>
        <fullName evidence="12">Cation:proton antiporter</fullName>
    </submittedName>
</protein>
<dbReference type="PANTHER" id="PTHR43562:SF3">
    <property type="entry name" value="SODIUM ION_PROTON EXCHANGER (EUROFUNG)"/>
    <property type="match status" value="1"/>
</dbReference>
<feature type="transmembrane region" description="Helical" evidence="10">
    <location>
        <begin position="69"/>
        <end position="90"/>
    </location>
</feature>
<feature type="transmembrane region" description="Helical" evidence="10">
    <location>
        <begin position="189"/>
        <end position="208"/>
    </location>
</feature>
<feature type="transmembrane region" description="Helical" evidence="10">
    <location>
        <begin position="160"/>
        <end position="177"/>
    </location>
</feature>
<accession>A0ABR7CY81</accession>
<keyword evidence="3" id="KW-0050">Antiport</keyword>
<feature type="transmembrane region" description="Helical" evidence="10">
    <location>
        <begin position="220"/>
        <end position="239"/>
    </location>
</feature>
<keyword evidence="13" id="KW-1185">Reference proteome</keyword>
<dbReference type="Gene3D" id="1.20.1530.20">
    <property type="match status" value="1"/>
</dbReference>
<evidence type="ECO:0000256" key="1">
    <source>
        <dbReference type="ARBA" id="ARBA00004141"/>
    </source>
</evidence>
<evidence type="ECO:0000256" key="4">
    <source>
        <dbReference type="ARBA" id="ARBA00022692"/>
    </source>
</evidence>
<name>A0ABR7CY81_9BACT</name>
<evidence type="ECO:0000256" key="8">
    <source>
        <dbReference type="ARBA" id="ARBA00023136"/>
    </source>
</evidence>
<evidence type="ECO:0000313" key="12">
    <source>
        <dbReference type="EMBL" id="MBC5620633.1"/>
    </source>
</evidence>
<feature type="transmembrane region" description="Helical" evidence="10">
    <location>
        <begin position="135"/>
        <end position="154"/>
    </location>
</feature>
<dbReference type="Pfam" id="PF00999">
    <property type="entry name" value="Na_H_Exchanger"/>
    <property type="match status" value="1"/>
</dbReference>
<evidence type="ECO:0000256" key="5">
    <source>
        <dbReference type="ARBA" id="ARBA00022989"/>
    </source>
</evidence>
<gene>
    <name evidence="12" type="ORF">H8S64_05935</name>
</gene>
<dbReference type="InterPro" id="IPR038770">
    <property type="entry name" value="Na+/solute_symporter_sf"/>
</dbReference>
<keyword evidence="5 10" id="KW-1133">Transmembrane helix</keyword>
<keyword evidence="6" id="KW-0915">Sodium</keyword>
<feature type="transmembrane region" description="Helical" evidence="10">
    <location>
        <begin position="32"/>
        <end position="49"/>
    </location>
</feature>
<dbReference type="Proteomes" id="UP000646484">
    <property type="component" value="Unassembled WGS sequence"/>
</dbReference>
<sequence>MKKVFLFSIFLLCGLFFSQILPSAMGEMYGSFYSVCKWLMFICLAFIMINVGREFELDKTKWRSYTTDYFIAMATAAVPWLLIAFYYIFFLDTGLSWQNNLLISRFAAPTSAGILFTMLAAAGLKREWIYKKTQVLAIFDDLDTILLMIPLQILMIGFKWQLFVIILVVCVLLIFGWKRLSSLNLPQSWRAILLYSVCIVAAFESVYLITKSLMGQDGAIHIEVLLPAFVLGMVMKTVHKHSREEERASSFISYLFMFLVGLSTPIFIGLETGGDSMPGWGVLIFHVIVVTVLSNLGKMFPLFFYRDRKIQERLALSIGMFTRGEVGAGIIVIAMGYQLGGPALIISILSLVLNLVLTGFFVVAVKRISQSVYGVKE</sequence>
<dbReference type="EMBL" id="JACOOH010000002">
    <property type="protein sequence ID" value="MBC5620633.1"/>
    <property type="molecule type" value="Genomic_DNA"/>
</dbReference>
<feature type="transmembrane region" description="Helical" evidence="10">
    <location>
        <begin position="282"/>
        <end position="305"/>
    </location>
</feature>
<feature type="domain" description="Cation/H+ exchanger transmembrane" evidence="11">
    <location>
        <begin position="8"/>
        <end position="356"/>
    </location>
</feature>
<evidence type="ECO:0000256" key="9">
    <source>
        <dbReference type="ARBA" id="ARBA00023201"/>
    </source>
</evidence>
<proteinExistence type="predicted"/>
<feature type="transmembrane region" description="Helical" evidence="10">
    <location>
        <begin position="102"/>
        <end position="123"/>
    </location>
</feature>
<dbReference type="RefSeq" id="WP_099292405.1">
    <property type="nucleotide sequence ID" value="NZ_JACOOH010000002.1"/>
</dbReference>
<evidence type="ECO:0000313" key="13">
    <source>
        <dbReference type="Proteomes" id="UP000646484"/>
    </source>
</evidence>
<organism evidence="12 13">
    <name type="scientific">Butyricimonas hominis</name>
    <dbReference type="NCBI Taxonomy" id="2763032"/>
    <lineage>
        <taxon>Bacteria</taxon>
        <taxon>Pseudomonadati</taxon>
        <taxon>Bacteroidota</taxon>
        <taxon>Bacteroidia</taxon>
        <taxon>Bacteroidales</taxon>
        <taxon>Odoribacteraceae</taxon>
        <taxon>Butyricimonas</taxon>
    </lineage>
</organism>
<evidence type="ECO:0000256" key="10">
    <source>
        <dbReference type="SAM" id="Phobius"/>
    </source>
</evidence>
<reference evidence="12 13" key="1">
    <citation type="submission" date="2020-08" db="EMBL/GenBank/DDBJ databases">
        <title>Genome public.</title>
        <authorList>
            <person name="Liu C."/>
            <person name="Sun Q."/>
        </authorList>
    </citation>
    <scope>NUCLEOTIDE SEQUENCE [LARGE SCALE GENOMIC DNA]</scope>
    <source>
        <strain evidence="12 13">NSJ-56</strain>
    </source>
</reference>
<keyword evidence="2" id="KW-0813">Transport</keyword>
<keyword evidence="9" id="KW-0739">Sodium transport</keyword>
<dbReference type="PANTHER" id="PTHR43562">
    <property type="entry name" value="NAPA-TYPE SODIUM/HYDROGEN ANTIPORTER"/>
    <property type="match status" value="1"/>
</dbReference>
<evidence type="ECO:0000256" key="3">
    <source>
        <dbReference type="ARBA" id="ARBA00022449"/>
    </source>
</evidence>
<dbReference type="InterPro" id="IPR006153">
    <property type="entry name" value="Cation/H_exchanger_TM"/>
</dbReference>
<evidence type="ECO:0000256" key="2">
    <source>
        <dbReference type="ARBA" id="ARBA00022448"/>
    </source>
</evidence>
<evidence type="ECO:0000259" key="11">
    <source>
        <dbReference type="Pfam" id="PF00999"/>
    </source>
</evidence>
<keyword evidence="4 10" id="KW-0812">Transmembrane</keyword>
<comment type="subcellular location">
    <subcellularLocation>
        <location evidence="1">Membrane</location>
        <topology evidence="1">Multi-pass membrane protein</topology>
    </subcellularLocation>
</comment>
<keyword evidence="7" id="KW-0406">Ion transport</keyword>
<feature type="transmembrane region" description="Helical" evidence="10">
    <location>
        <begin position="251"/>
        <end position="270"/>
    </location>
</feature>